<protein>
    <submittedName>
        <fullName evidence="1">Uncharacterized protein</fullName>
    </submittedName>
</protein>
<keyword evidence="2" id="KW-1185">Reference proteome</keyword>
<dbReference type="EMBL" id="NPOA01000004">
    <property type="protein sequence ID" value="PAV30343.1"/>
    <property type="molecule type" value="Genomic_DNA"/>
</dbReference>
<organism evidence="1 2">
    <name type="scientific">Virgibacillus profundi</name>
    <dbReference type="NCBI Taxonomy" id="2024555"/>
    <lineage>
        <taxon>Bacteria</taxon>
        <taxon>Bacillati</taxon>
        <taxon>Bacillota</taxon>
        <taxon>Bacilli</taxon>
        <taxon>Bacillales</taxon>
        <taxon>Bacillaceae</taxon>
        <taxon>Virgibacillus</taxon>
    </lineage>
</organism>
<proteinExistence type="predicted"/>
<reference evidence="1 2" key="1">
    <citation type="submission" date="2017-08" db="EMBL/GenBank/DDBJ databases">
        <title>Virgibacillus indicus sp. nov. and Virgibacillus profoundi sp. nov, two moderately halophilic bacteria isolated from marine sediment by using the Microfluidic Streak Plate.</title>
        <authorList>
            <person name="Xu B."/>
            <person name="Hu B."/>
            <person name="Wang J."/>
            <person name="Zhu Y."/>
            <person name="Huang L."/>
            <person name="Du W."/>
            <person name="Huang Y."/>
        </authorList>
    </citation>
    <scope>NUCLEOTIDE SEQUENCE [LARGE SCALE GENOMIC DNA]</scope>
    <source>
        <strain evidence="1 2">IO3-P3-H5</strain>
    </source>
</reference>
<evidence type="ECO:0000313" key="1">
    <source>
        <dbReference type="EMBL" id="PAV30343.1"/>
    </source>
</evidence>
<gene>
    <name evidence="1" type="ORF">CIL05_07685</name>
</gene>
<name>A0A2A2IGX7_9BACI</name>
<dbReference type="AlphaFoldDB" id="A0A2A2IGX7"/>
<dbReference type="Proteomes" id="UP000218887">
    <property type="component" value="Unassembled WGS sequence"/>
</dbReference>
<sequence length="85" mass="10045">MLDESKYNEFELSIMSLHDHALIMNEYKNIGIDTVPVDIYLELLGLMINYVRDICNVVNEYDDKMLSQEEQLNSLLDYIKKKQNN</sequence>
<dbReference type="RefSeq" id="WP_095654945.1">
    <property type="nucleotide sequence ID" value="NZ_NPOA01000004.1"/>
</dbReference>
<accession>A0A2A2IGX7</accession>
<comment type="caution">
    <text evidence="1">The sequence shown here is derived from an EMBL/GenBank/DDBJ whole genome shotgun (WGS) entry which is preliminary data.</text>
</comment>
<evidence type="ECO:0000313" key="2">
    <source>
        <dbReference type="Proteomes" id="UP000218887"/>
    </source>
</evidence>